<reference evidence="2" key="1">
    <citation type="submission" date="2017-09" db="EMBL/GenBank/DDBJ databases">
        <title>Depth-based differentiation of microbial function through sediment-hosted aquifers and enrichment of novel symbionts in the deep terrestrial subsurface.</title>
        <authorList>
            <person name="Probst A.J."/>
            <person name="Ladd B."/>
            <person name="Jarett J.K."/>
            <person name="Geller-Mcgrath D.E."/>
            <person name="Sieber C.M.K."/>
            <person name="Emerson J.B."/>
            <person name="Anantharaman K."/>
            <person name="Thomas B.C."/>
            <person name="Malmstrom R."/>
            <person name="Stieglmeier M."/>
            <person name="Klingl A."/>
            <person name="Woyke T."/>
            <person name="Ryan C.M."/>
            <person name="Banfield J.F."/>
        </authorList>
    </citation>
    <scope>NUCLEOTIDE SEQUENCE [LARGE SCALE GENOMIC DNA]</scope>
</reference>
<name>A0A2M7VB42_9BACT</name>
<comment type="caution">
    <text evidence="1">The sequence shown here is derived from an EMBL/GenBank/DDBJ whole genome shotgun (WGS) entry which is preliminary data.</text>
</comment>
<dbReference type="EMBL" id="PFPL01000032">
    <property type="protein sequence ID" value="PIZ96196.1"/>
    <property type="molecule type" value="Genomic_DNA"/>
</dbReference>
<dbReference type="AlphaFoldDB" id="A0A2M7VB42"/>
<evidence type="ECO:0000313" key="1">
    <source>
        <dbReference type="EMBL" id="PIZ96196.1"/>
    </source>
</evidence>
<gene>
    <name evidence="1" type="ORF">COX80_01900</name>
</gene>
<evidence type="ECO:0000313" key="2">
    <source>
        <dbReference type="Proteomes" id="UP000231453"/>
    </source>
</evidence>
<proteinExistence type="predicted"/>
<protein>
    <recommendedName>
        <fullName evidence="3">Addiction module toxin RelE</fullName>
    </recommendedName>
</protein>
<evidence type="ECO:0008006" key="3">
    <source>
        <dbReference type="Google" id="ProtNLM"/>
    </source>
</evidence>
<sequence>MLENYSVFIEQFAERHYIKSFEKKYKRAWDITQKALLAQFERIDMLLKRDIAETIVDAGKYKIIKTDFSVAGTNKSPKSAGNRCIVIVDEEVKKVSILLVYHKNDLVGSGNETALWKQVIKNNYREYSNLL</sequence>
<dbReference type="Proteomes" id="UP000231453">
    <property type="component" value="Unassembled WGS sequence"/>
</dbReference>
<accession>A0A2M7VB42</accession>
<organism evidence="1 2">
    <name type="scientific">Candidatus Magasanikbacteria bacterium CG_4_10_14_0_2_um_filter_33_14</name>
    <dbReference type="NCBI Taxonomy" id="1974636"/>
    <lineage>
        <taxon>Bacteria</taxon>
        <taxon>Candidatus Magasanikiibacteriota</taxon>
    </lineage>
</organism>